<proteinExistence type="predicted"/>
<dbReference type="AlphaFoldDB" id="A0A078LY62"/>
<dbReference type="PANTHER" id="PTHR36110:SF4">
    <property type="entry name" value="RING-CLEAVING DIOXYGENASE MHQA-RELATED"/>
    <property type="match status" value="1"/>
</dbReference>
<dbReference type="InterPro" id="IPR037523">
    <property type="entry name" value="VOC_core"/>
</dbReference>
<dbReference type="PROSITE" id="PS51819">
    <property type="entry name" value="VOC"/>
    <property type="match status" value="2"/>
</dbReference>
<dbReference type="eggNOG" id="COG0346">
    <property type="taxonomic scope" value="Bacteria"/>
</dbReference>
<organism evidence="2 3">
    <name type="scientific">Jeotgalicoccus saudimassiliensis</name>
    <dbReference type="NCBI Taxonomy" id="1461582"/>
    <lineage>
        <taxon>Bacteria</taxon>
        <taxon>Bacillati</taxon>
        <taxon>Bacillota</taxon>
        <taxon>Bacilli</taxon>
        <taxon>Bacillales</taxon>
        <taxon>Staphylococcaceae</taxon>
        <taxon>Jeotgalicoccus</taxon>
    </lineage>
</organism>
<keyword evidence="2" id="KW-0223">Dioxygenase</keyword>
<dbReference type="GO" id="GO:0051213">
    <property type="term" value="F:dioxygenase activity"/>
    <property type="evidence" value="ECO:0007669"/>
    <property type="project" value="UniProtKB-KW"/>
</dbReference>
<dbReference type="SUPFAM" id="SSF54593">
    <property type="entry name" value="Glyoxalase/Bleomycin resistance protein/Dihydroxybiphenyl dioxygenase"/>
    <property type="match status" value="1"/>
</dbReference>
<name>A0A078LY62_9STAP</name>
<dbReference type="HOGENOM" id="CLU_057821_1_0_9"/>
<gene>
    <name evidence="2" type="primary">mhqA_1</name>
    <name evidence="2" type="ORF">BN1048_00028</name>
</gene>
<dbReference type="InterPro" id="IPR029068">
    <property type="entry name" value="Glyas_Bleomycin-R_OHBP_Dase"/>
</dbReference>
<evidence type="ECO:0000259" key="1">
    <source>
        <dbReference type="PROSITE" id="PS51819"/>
    </source>
</evidence>
<protein>
    <submittedName>
        <fullName evidence="2">Putative ring-cleaving dioxygenase MhqA</fullName>
    </submittedName>
</protein>
<accession>A0A078LY62</accession>
<dbReference type="RefSeq" id="WP_035807278.1">
    <property type="nucleotide sequence ID" value="NZ_CCSE01000001.1"/>
</dbReference>
<dbReference type="STRING" id="1461582.BN1048_00028"/>
<dbReference type="InterPro" id="IPR004360">
    <property type="entry name" value="Glyas_Fos-R_dOase_dom"/>
</dbReference>
<reference evidence="2 3" key="1">
    <citation type="submission" date="2014-07" db="EMBL/GenBank/DDBJ databases">
        <authorList>
            <person name="Urmite Genomes Urmite Genomes"/>
        </authorList>
    </citation>
    <scope>NUCLEOTIDE SEQUENCE [LARGE SCALE GENOMIC DNA]</scope>
    <source>
        <strain evidence="2 3">13MG44_air</strain>
    </source>
</reference>
<dbReference type="Proteomes" id="UP000044136">
    <property type="component" value="Unassembled WGS sequence"/>
</dbReference>
<dbReference type="Pfam" id="PF00903">
    <property type="entry name" value="Glyoxalase"/>
    <property type="match status" value="2"/>
</dbReference>
<dbReference type="InterPro" id="IPR052537">
    <property type="entry name" value="Extradiol_RC_dioxygenase"/>
</dbReference>
<dbReference type="Gene3D" id="3.10.180.10">
    <property type="entry name" value="2,3-Dihydroxybiphenyl 1,2-Dioxygenase, domain 1"/>
    <property type="match status" value="2"/>
</dbReference>
<feature type="domain" description="VOC" evidence="1">
    <location>
        <begin position="6"/>
        <end position="132"/>
    </location>
</feature>
<dbReference type="PANTHER" id="PTHR36110">
    <property type="entry name" value="RING-CLEAVING DIOXYGENASE MHQE-RELATED"/>
    <property type="match status" value="1"/>
</dbReference>
<evidence type="ECO:0000313" key="2">
    <source>
        <dbReference type="EMBL" id="CDZ98909.1"/>
    </source>
</evidence>
<dbReference type="OrthoDB" id="9785698at2"/>
<sequence>MATILGHHHISMLTKNAQENNTFYNKLLGMRRVKVTVNQDDPSMYHLFYGDNKGRPGTELSFFEMPMAANTRRGTNAITRIGLFVRGESSLSYWQKRFDEYSVEYSDVTNYGGRKSLLFEDGDGLRLALQVVDDEAVSRFESWDGSDVPEEYQIMSMGTVEMTVRRIEKMERTLTTLFDYVKVSGDENKRLYRPSGSDGHSEILVKFKDGDRERPGRGSVHHLAINVENEETLQYWDEKVTERGFRSTGVVDRHFFKSLYFRESNGIMFEIATNGPGLVDTTPGIEAGEKLDLPPFMEADRAEIEAKLSPLDMLGDNNK</sequence>
<keyword evidence="3" id="KW-1185">Reference proteome</keyword>
<feature type="domain" description="VOC" evidence="1">
    <location>
        <begin position="156"/>
        <end position="274"/>
    </location>
</feature>
<keyword evidence="2" id="KW-0560">Oxidoreductase</keyword>
<evidence type="ECO:0000313" key="3">
    <source>
        <dbReference type="Proteomes" id="UP000044136"/>
    </source>
</evidence>
<dbReference type="EMBL" id="CCSE01000001">
    <property type="protein sequence ID" value="CDZ98909.1"/>
    <property type="molecule type" value="Genomic_DNA"/>
</dbReference>